<protein>
    <recommendedName>
        <fullName evidence="2">histidine kinase</fullName>
        <ecNumber evidence="2">2.7.13.3</ecNumber>
    </recommendedName>
</protein>
<keyword evidence="10" id="KW-0812">Transmembrane</keyword>
<dbReference type="SUPFAM" id="SSF47384">
    <property type="entry name" value="Homodimeric domain of signal transducing histidine kinase"/>
    <property type="match status" value="1"/>
</dbReference>
<keyword evidence="4" id="KW-0808">Transferase</keyword>
<dbReference type="Proteomes" id="UP000264693">
    <property type="component" value="Chromosome"/>
</dbReference>
<gene>
    <name evidence="12" type="primary">ttrS</name>
    <name evidence="12" type="ORF">AMRN_2200</name>
</gene>
<evidence type="ECO:0000256" key="10">
    <source>
        <dbReference type="SAM" id="Phobius"/>
    </source>
</evidence>
<dbReference type="PANTHER" id="PTHR43065">
    <property type="entry name" value="SENSOR HISTIDINE KINASE"/>
    <property type="match status" value="1"/>
</dbReference>
<accession>A0A347TMT4</accession>
<evidence type="ECO:0000256" key="6">
    <source>
        <dbReference type="ARBA" id="ARBA00022777"/>
    </source>
</evidence>
<dbReference type="AlphaFoldDB" id="A0A347TMT4"/>
<keyword evidence="7" id="KW-0067">ATP-binding</keyword>
<evidence type="ECO:0000256" key="5">
    <source>
        <dbReference type="ARBA" id="ARBA00022741"/>
    </source>
</evidence>
<dbReference type="RefSeq" id="WP_118897446.1">
    <property type="nucleotide sequence ID" value="NZ_CP032101.1"/>
</dbReference>
<comment type="catalytic activity">
    <reaction evidence="1">
        <text>ATP + protein L-histidine = ADP + protein N-phospho-L-histidine.</text>
        <dbReference type="EC" id="2.7.13.3"/>
    </reaction>
</comment>
<dbReference type="EC" id="2.7.13.3" evidence="2"/>
<dbReference type="SUPFAM" id="SSF55874">
    <property type="entry name" value="ATPase domain of HSP90 chaperone/DNA topoisomerase II/histidine kinase"/>
    <property type="match status" value="1"/>
</dbReference>
<evidence type="ECO:0000313" key="13">
    <source>
        <dbReference type="Proteomes" id="UP000264693"/>
    </source>
</evidence>
<dbReference type="InterPro" id="IPR036890">
    <property type="entry name" value="HATPase_C_sf"/>
</dbReference>
<keyword evidence="10" id="KW-0472">Membrane</keyword>
<dbReference type="PROSITE" id="PS50109">
    <property type="entry name" value="HIS_KIN"/>
    <property type="match status" value="1"/>
</dbReference>
<keyword evidence="10" id="KW-1133">Transmembrane helix</keyword>
<dbReference type="SMART" id="SM00387">
    <property type="entry name" value="HATPase_c"/>
    <property type="match status" value="1"/>
</dbReference>
<feature type="domain" description="Histidine kinase" evidence="11">
    <location>
        <begin position="356"/>
        <end position="567"/>
    </location>
</feature>
<feature type="coiled-coil region" evidence="9">
    <location>
        <begin position="292"/>
        <end position="333"/>
    </location>
</feature>
<dbReference type="GO" id="GO:0000155">
    <property type="term" value="F:phosphorelay sensor kinase activity"/>
    <property type="evidence" value="ECO:0007669"/>
    <property type="project" value="InterPro"/>
</dbReference>
<evidence type="ECO:0000256" key="9">
    <source>
        <dbReference type="SAM" id="Coils"/>
    </source>
</evidence>
<dbReference type="InterPro" id="IPR003594">
    <property type="entry name" value="HATPase_dom"/>
</dbReference>
<keyword evidence="3" id="KW-0597">Phosphoprotein</keyword>
<dbReference type="PANTHER" id="PTHR43065:SF10">
    <property type="entry name" value="PEROXIDE STRESS-ACTIVATED HISTIDINE KINASE MAK3"/>
    <property type="match status" value="1"/>
</dbReference>
<dbReference type="InterPro" id="IPR003661">
    <property type="entry name" value="HisK_dim/P_dom"/>
</dbReference>
<evidence type="ECO:0000256" key="3">
    <source>
        <dbReference type="ARBA" id="ARBA00022553"/>
    </source>
</evidence>
<name>A0A347TMT4_9BACT</name>
<dbReference type="InterPro" id="IPR005467">
    <property type="entry name" value="His_kinase_dom"/>
</dbReference>
<dbReference type="EMBL" id="CP032101">
    <property type="protein sequence ID" value="AXX87912.1"/>
    <property type="molecule type" value="Genomic_DNA"/>
</dbReference>
<dbReference type="Gene3D" id="1.10.287.130">
    <property type="match status" value="1"/>
</dbReference>
<proteinExistence type="predicted"/>
<evidence type="ECO:0000259" key="11">
    <source>
        <dbReference type="PROSITE" id="PS50109"/>
    </source>
</evidence>
<dbReference type="GO" id="GO:0005524">
    <property type="term" value="F:ATP binding"/>
    <property type="evidence" value="ECO:0007669"/>
    <property type="project" value="UniProtKB-KW"/>
</dbReference>
<feature type="transmembrane region" description="Helical" evidence="10">
    <location>
        <begin position="269"/>
        <end position="288"/>
    </location>
</feature>
<evidence type="ECO:0000256" key="4">
    <source>
        <dbReference type="ARBA" id="ARBA00022679"/>
    </source>
</evidence>
<evidence type="ECO:0000256" key="2">
    <source>
        <dbReference type="ARBA" id="ARBA00012438"/>
    </source>
</evidence>
<keyword evidence="9" id="KW-0175">Coiled coil</keyword>
<evidence type="ECO:0000256" key="8">
    <source>
        <dbReference type="ARBA" id="ARBA00023012"/>
    </source>
</evidence>
<feature type="transmembrane region" description="Helical" evidence="10">
    <location>
        <begin position="18"/>
        <end position="36"/>
    </location>
</feature>
<keyword evidence="6 12" id="KW-0418">Kinase</keyword>
<evidence type="ECO:0000313" key="12">
    <source>
        <dbReference type="EMBL" id="AXX87912.1"/>
    </source>
</evidence>
<keyword evidence="5" id="KW-0547">Nucleotide-binding</keyword>
<evidence type="ECO:0000256" key="7">
    <source>
        <dbReference type="ARBA" id="ARBA00022840"/>
    </source>
</evidence>
<reference evidence="12 13" key="1">
    <citation type="submission" date="2018-08" db="EMBL/GenBank/DDBJ databases">
        <title>Complete genome of the Arcobacter marinus type strain JCM 15502.</title>
        <authorList>
            <person name="Miller W.G."/>
            <person name="Yee E."/>
            <person name="Huynh S."/>
            <person name="Parker C.T."/>
        </authorList>
    </citation>
    <scope>NUCLEOTIDE SEQUENCE [LARGE SCALE GENOMIC DNA]</scope>
    <source>
        <strain evidence="12 13">JCM 15502</strain>
    </source>
</reference>
<organism evidence="12 13">
    <name type="scientific">Malaciobacter marinus</name>
    <dbReference type="NCBI Taxonomy" id="505249"/>
    <lineage>
        <taxon>Bacteria</taxon>
        <taxon>Pseudomonadati</taxon>
        <taxon>Campylobacterota</taxon>
        <taxon>Epsilonproteobacteria</taxon>
        <taxon>Campylobacterales</taxon>
        <taxon>Arcobacteraceae</taxon>
        <taxon>Malaciobacter</taxon>
    </lineage>
</organism>
<dbReference type="InterPro" id="IPR036097">
    <property type="entry name" value="HisK_dim/P_sf"/>
</dbReference>
<dbReference type="SMART" id="SM00388">
    <property type="entry name" value="HisKA"/>
    <property type="match status" value="1"/>
</dbReference>
<dbReference type="Pfam" id="PF02518">
    <property type="entry name" value="HATPase_c"/>
    <property type="match status" value="1"/>
</dbReference>
<evidence type="ECO:0000256" key="1">
    <source>
        <dbReference type="ARBA" id="ARBA00000085"/>
    </source>
</evidence>
<feature type="coiled-coil region" evidence="9">
    <location>
        <begin position="379"/>
        <end position="406"/>
    </location>
</feature>
<dbReference type="Gene3D" id="3.30.565.10">
    <property type="entry name" value="Histidine kinase-like ATPase, C-terminal domain"/>
    <property type="match status" value="1"/>
</dbReference>
<dbReference type="KEGG" id="amar:AMRN_2200"/>
<sequence>MKFDINSLHDNTSTKTKTIVLVLGMFFILSLFFIYLQYSTTKEFINESQHEYEKKLNSIYKESIYRIKKFYKNRGLANLNSFEIEKSLELNNKKRLFELSKKRWEILSNENNYLKTMAFYDHNKKLITYLGKKPSLNIQINKDLNFIINNKKDLNFKVSIESINKKGYLVFFIDPLFFLSEIYHLANIESYILFDNQLLFLEKFKNSSLKNHLNRNKKSLKTNFELDNKLYSTHRISLLKDNHNKKIEIIFFQDITSGQERLSFTVLKAFFLLSILGTISLIVLHYGFKVLIDRLELSNSNLEKSQEELSLLNKNLEKKVEQEVALKIKKENEAKEKERILVHQSKLASMGEMIGSIAHQWRQPLTQLSSLLVLVELKYERGKLTLKELRESIHQSQEQIEFMSKTIDDFRNFFKPNKQKDFFSPYKSVQSALSLISSSFENYNIKVNLKFEDEVLINGYESEFSQVILNILSNSKDAFIEKQIANPIITVTISKEDKNSKIVLCDNAGGINLTPIEKVFEPYVTTKHASSGTGIGLYMSKNIIEKSMNGSLSVSNNKNGVCFEIIL</sequence>
<keyword evidence="8" id="KW-0902">Two-component regulatory system</keyword>